<dbReference type="InterPro" id="IPR036282">
    <property type="entry name" value="Glutathione-S-Trfase_C_sf"/>
</dbReference>
<dbReference type="SUPFAM" id="SSF47616">
    <property type="entry name" value="GST C-terminal domain-like"/>
    <property type="match status" value="1"/>
</dbReference>
<sequence>MNSWMIPGFNIAVYKAGLASTQEDYETNARIGFETLDRLEMTLADHQRLYLLETPNPTEVDIKLYTTIERFDVIYQQHFKLMTRSIRHGYPRLGRWLKSIYWNVAGVKETTNFEHIKENYSKSHIDINPKSIIPLGPEPDVGPWTAADEAWYMQETAGLK</sequence>
<comment type="caution">
    <text evidence="1">The sequence shown here is derived from an EMBL/GenBank/DDBJ whole genome shotgun (WGS) entry which is preliminary data.</text>
</comment>
<dbReference type="Pfam" id="PF13410">
    <property type="entry name" value="GST_C_2"/>
    <property type="match status" value="1"/>
</dbReference>
<dbReference type="InterPro" id="IPR016639">
    <property type="entry name" value="GST_Omega/GSH"/>
</dbReference>
<reference evidence="1 2" key="1">
    <citation type="submission" date="2024-09" db="EMBL/GenBank/DDBJ databases">
        <title>Rethinking Asexuality: The Enigmatic Case of Functional Sexual Genes in Lepraria (Stereocaulaceae).</title>
        <authorList>
            <person name="Doellman M."/>
            <person name="Sun Y."/>
            <person name="Barcenas-Pena A."/>
            <person name="Lumbsch H.T."/>
            <person name="Grewe F."/>
        </authorList>
    </citation>
    <scope>NUCLEOTIDE SEQUENCE [LARGE SCALE GENOMIC DNA]</scope>
    <source>
        <strain evidence="1 2">Mercado 3170</strain>
    </source>
</reference>
<dbReference type="Gene3D" id="1.20.1050.10">
    <property type="match status" value="1"/>
</dbReference>
<evidence type="ECO:0000313" key="2">
    <source>
        <dbReference type="Proteomes" id="UP001590950"/>
    </source>
</evidence>
<protein>
    <recommendedName>
        <fullName evidence="3">Glutathione S-transferase</fullName>
    </recommendedName>
</protein>
<gene>
    <name evidence="1" type="ORF">N7G274_008360</name>
</gene>
<dbReference type="EMBL" id="JBEFKJ010000029">
    <property type="protein sequence ID" value="KAL2038838.1"/>
    <property type="molecule type" value="Genomic_DNA"/>
</dbReference>
<dbReference type="CDD" id="cd03190">
    <property type="entry name" value="GST_C_Omega_like"/>
    <property type="match status" value="1"/>
</dbReference>
<dbReference type="PANTHER" id="PTHR32419">
    <property type="entry name" value="GLUTATHIONYL-HYDROQUINONE REDUCTASE"/>
    <property type="match status" value="1"/>
</dbReference>
<proteinExistence type="predicted"/>
<evidence type="ECO:0000313" key="1">
    <source>
        <dbReference type="EMBL" id="KAL2038838.1"/>
    </source>
</evidence>
<evidence type="ECO:0008006" key="3">
    <source>
        <dbReference type="Google" id="ProtNLM"/>
    </source>
</evidence>
<name>A0ABR4A1C3_9LECA</name>
<dbReference type="InterPro" id="IPR047047">
    <property type="entry name" value="GST_Omega-like_C"/>
</dbReference>
<dbReference type="PANTHER" id="PTHR32419:SF23">
    <property type="entry name" value="GLUTATHIONE S-TRANSFERASE (EUROFUNG)"/>
    <property type="match status" value="1"/>
</dbReference>
<keyword evidence="2" id="KW-1185">Reference proteome</keyword>
<organism evidence="1 2">
    <name type="scientific">Stereocaulon virgatum</name>
    <dbReference type="NCBI Taxonomy" id="373712"/>
    <lineage>
        <taxon>Eukaryota</taxon>
        <taxon>Fungi</taxon>
        <taxon>Dikarya</taxon>
        <taxon>Ascomycota</taxon>
        <taxon>Pezizomycotina</taxon>
        <taxon>Lecanoromycetes</taxon>
        <taxon>OSLEUM clade</taxon>
        <taxon>Lecanoromycetidae</taxon>
        <taxon>Lecanorales</taxon>
        <taxon>Lecanorineae</taxon>
        <taxon>Stereocaulaceae</taxon>
        <taxon>Stereocaulon</taxon>
    </lineage>
</organism>
<dbReference type="Proteomes" id="UP001590950">
    <property type="component" value="Unassembled WGS sequence"/>
</dbReference>
<accession>A0ABR4A1C3</accession>